<dbReference type="RefSeq" id="WP_207325911.1">
    <property type="nucleotide sequence ID" value="NZ_CP071504.1"/>
</dbReference>
<keyword evidence="11" id="KW-0449">Lipoprotein</keyword>
<gene>
    <name evidence="11" type="ORF">JYB88_06760</name>
</gene>
<dbReference type="InterPro" id="IPR003838">
    <property type="entry name" value="ABC3_permease_C"/>
</dbReference>
<keyword evidence="5 8" id="KW-0812">Transmembrane</keyword>
<proteinExistence type="inferred from homology"/>
<dbReference type="GO" id="GO:0042953">
    <property type="term" value="P:lipoprotein transport"/>
    <property type="evidence" value="ECO:0007669"/>
    <property type="project" value="InterPro"/>
</dbReference>
<dbReference type="Pfam" id="PF02687">
    <property type="entry name" value="FtsX"/>
    <property type="match status" value="1"/>
</dbReference>
<dbReference type="KEGG" id="scyp:JYB88_06760"/>
<feature type="transmembrane region" description="Helical" evidence="8">
    <location>
        <begin position="278"/>
        <end position="300"/>
    </location>
</feature>
<evidence type="ECO:0000256" key="5">
    <source>
        <dbReference type="ARBA" id="ARBA00022692"/>
    </source>
</evidence>
<dbReference type="InterPro" id="IPR025857">
    <property type="entry name" value="MacB_PCD"/>
</dbReference>
<evidence type="ECO:0000259" key="10">
    <source>
        <dbReference type="Pfam" id="PF12704"/>
    </source>
</evidence>
<keyword evidence="7 8" id="KW-0472">Membrane</keyword>
<keyword evidence="4" id="KW-1003">Cell membrane</keyword>
<evidence type="ECO:0000256" key="3">
    <source>
        <dbReference type="ARBA" id="ARBA00022448"/>
    </source>
</evidence>
<name>A0A974XW20_9GAMM</name>
<evidence type="ECO:0000256" key="1">
    <source>
        <dbReference type="ARBA" id="ARBA00004651"/>
    </source>
</evidence>
<dbReference type="Pfam" id="PF12704">
    <property type="entry name" value="MacB_PCD"/>
    <property type="match status" value="1"/>
</dbReference>
<sequence length="410" mass="43864">MTPAPALFIGYRYWRSRKANAFASFITLFAVSGIFLGVTALILVSSVMNGLEDQLKQRILGAVPQLILQQEQGFEDWQSLREPILAVPGVRGVVPFAATQAMVQSPSNISAVQLQGIVPDAERQLSAVMSHSYADAFDALEPGEFRIILGSVLANQLDVAPGDTVRVLSGDGVVYSPLGPVPSQRKFVVAGVFQMGSPVDANSAFVHLADARRLMRRPAQVIDSLRLYLDDPFAVAELTPKLQDKLHSVGQEVSISDWRDSYGHLFSAVKMEKNMMSLMLSLIVAVAAFNIVSALVMMVVDKTTDVAVLRTQGLGTLAVMGIFMVQGSLNALLGLLLGLLVGTVMTFNINPILDTLGISVLGPGQPLPVVLQWSQLGLIVAGTVLLSLGATLYPALRAAGVQPATALRYE</sequence>
<feature type="transmembrane region" description="Helical" evidence="8">
    <location>
        <begin position="21"/>
        <end position="48"/>
    </location>
</feature>
<evidence type="ECO:0000259" key="9">
    <source>
        <dbReference type="Pfam" id="PF02687"/>
    </source>
</evidence>
<keyword evidence="6 8" id="KW-1133">Transmembrane helix</keyword>
<feature type="transmembrane region" description="Helical" evidence="8">
    <location>
        <begin position="332"/>
        <end position="353"/>
    </location>
</feature>
<organism evidence="11 12">
    <name type="scientific">Shewanella cyperi</name>
    <dbReference type="NCBI Taxonomy" id="2814292"/>
    <lineage>
        <taxon>Bacteria</taxon>
        <taxon>Pseudomonadati</taxon>
        <taxon>Pseudomonadota</taxon>
        <taxon>Gammaproteobacteria</taxon>
        <taxon>Alteromonadales</taxon>
        <taxon>Shewanellaceae</taxon>
        <taxon>Shewanella</taxon>
    </lineage>
</organism>
<evidence type="ECO:0000256" key="8">
    <source>
        <dbReference type="SAM" id="Phobius"/>
    </source>
</evidence>
<reference evidence="11 12" key="1">
    <citation type="submission" date="2021-03" db="EMBL/GenBank/DDBJ databases">
        <title>Novel species identification of genus Shewanella.</title>
        <authorList>
            <person name="Liu G."/>
            <person name="Zhang Q."/>
        </authorList>
    </citation>
    <scope>NUCLEOTIDE SEQUENCE [LARGE SCALE GENOMIC DNA]</scope>
    <source>
        <strain evidence="11 12">FJAT-53726</strain>
    </source>
</reference>
<dbReference type="PANTHER" id="PTHR30489:SF8">
    <property type="entry name" value="LIPOPROTEIN-RELEASING SYSTEM TRANSMEMBRANE PROTEIN LOLC"/>
    <property type="match status" value="1"/>
</dbReference>
<dbReference type="PANTHER" id="PTHR30489">
    <property type="entry name" value="LIPOPROTEIN-RELEASING SYSTEM TRANSMEMBRANE PROTEIN LOLE"/>
    <property type="match status" value="1"/>
</dbReference>
<dbReference type="AlphaFoldDB" id="A0A974XW20"/>
<dbReference type="Proteomes" id="UP000663281">
    <property type="component" value="Chromosome"/>
</dbReference>
<comment type="subcellular location">
    <subcellularLocation>
        <location evidence="1">Cell membrane</location>
        <topology evidence="1">Multi-pass membrane protein</topology>
    </subcellularLocation>
</comment>
<evidence type="ECO:0000313" key="11">
    <source>
        <dbReference type="EMBL" id="QSX31329.1"/>
    </source>
</evidence>
<dbReference type="GO" id="GO:0044874">
    <property type="term" value="P:lipoprotein localization to outer membrane"/>
    <property type="evidence" value="ECO:0007669"/>
    <property type="project" value="TreeGrafter"/>
</dbReference>
<evidence type="ECO:0000256" key="6">
    <source>
        <dbReference type="ARBA" id="ARBA00022989"/>
    </source>
</evidence>
<keyword evidence="3" id="KW-0813">Transport</keyword>
<evidence type="ECO:0000256" key="7">
    <source>
        <dbReference type="ARBA" id="ARBA00023136"/>
    </source>
</evidence>
<dbReference type="NCBIfam" id="TIGR02212">
    <property type="entry name" value="lolCE"/>
    <property type="match status" value="1"/>
</dbReference>
<feature type="transmembrane region" description="Helical" evidence="8">
    <location>
        <begin position="373"/>
        <end position="393"/>
    </location>
</feature>
<dbReference type="EMBL" id="CP071504">
    <property type="protein sequence ID" value="QSX31329.1"/>
    <property type="molecule type" value="Genomic_DNA"/>
</dbReference>
<feature type="domain" description="ABC3 transporter permease C-terminal" evidence="9">
    <location>
        <begin position="278"/>
        <end position="403"/>
    </location>
</feature>
<evidence type="ECO:0000256" key="2">
    <source>
        <dbReference type="ARBA" id="ARBA00005236"/>
    </source>
</evidence>
<evidence type="ECO:0000256" key="4">
    <source>
        <dbReference type="ARBA" id="ARBA00022475"/>
    </source>
</evidence>
<evidence type="ECO:0000313" key="12">
    <source>
        <dbReference type="Proteomes" id="UP000663281"/>
    </source>
</evidence>
<feature type="domain" description="MacB-like periplasmic core" evidence="10">
    <location>
        <begin position="27"/>
        <end position="242"/>
    </location>
</feature>
<dbReference type="InterPro" id="IPR011925">
    <property type="entry name" value="LolCE_TM"/>
</dbReference>
<accession>A0A974XW20</accession>
<comment type="similarity">
    <text evidence="2">Belongs to the ABC-4 integral membrane protein family. LolC/E subfamily.</text>
</comment>
<protein>
    <submittedName>
        <fullName evidence="11">Lipoprotein-releasing ABC transporter permease subunit</fullName>
    </submittedName>
</protein>
<dbReference type="GO" id="GO:0098797">
    <property type="term" value="C:plasma membrane protein complex"/>
    <property type="evidence" value="ECO:0007669"/>
    <property type="project" value="TreeGrafter"/>
</dbReference>
<dbReference type="InterPro" id="IPR051447">
    <property type="entry name" value="Lipoprotein-release_system"/>
</dbReference>
<keyword evidence="12" id="KW-1185">Reference proteome</keyword>